<dbReference type="InterPro" id="IPR013587">
    <property type="entry name" value="Nitrate/nitrite_sensing"/>
</dbReference>
<reference evidence="17 18" key="1">
    <citation type="journal article" date="2020" name="Int. J. Syst. Evol. Microbiol.">
        <title>Reclassification of Streptomyces castelarensis and Streptomyces sporoclivatus as later heterotypic synonyms of Streptomyces antimycoticus.</title>
        <authorList>
            <person name="Komaki H."/>
            <person name="Tamura T."/>
        </authorList>
    </citation>
    <scope>NUCLEOTIDE SEQUENCE [LARGE SCALE GENOMIC DNA]</scope>
    <source>
        <strain evidence="17 18">NBRC 13459</strain>
    </source>
</reference>
<dbReference type="PANTHER" id="PTHR44936">
    <property type="entry name" value="SENSOR PROTEIN CREC"/>
    <property type="match status" value="1"/>
</dbReference>
<accession>A0A4D4L5X6</accession>
<evidence type="ECO:0000259" key="16">
    <source>
        <dbReference type="PROSITE" id="PS50885"/>
    </source>
</evidence>
<evidence type="ECO:0000256" key="14">
    <source>
        <dbReference type="SAM" id="Phobius"/>
    </source>
</evidence>
<evidence type="ECO:0000256" key="1">
    <source>
        <dbReference type="ARBA" id="ARBA00000085"/>
    </source>
</evidence>
<evidence type="ECO:0000256" key="8">
    <source>
        <dbReference type="ARBA" id="ARBA00022777"/>
    </source>
</evidence>
<feature type="compositionally biased region" description="Basic and acidic residues" evidence="13">
    <location>
        <begin position="9"/>
        <end position="24"/>
    </location>
</feature>
<feature type="compositionally biased region" description="Basic and acidic residues" evidence="13">
    <location>
        <begin position="931"/>
        <end position="1006"/>
    </location>
</feature>
<evidence type="ECO:0000256" key="3">
    <source>
        <dbReference type="ARBA" id="ARBA00012438"/>
    </source>
</evidence>
<feature type="domain" description="Histidine kinase" evidence="15">
    <location>
        <begin position="552"/>
        <end position="663"/>
    </location>
</feature>
<feature type="region of interest" description="Disordered" evidence="13">
    <location>
        <begin position="693"/>
        <end position="1150"/>
    </location>
</feature>
<feature type="compositionally biased region" description="Low complexity" evidence="13">
    <location>
        <begin position="1102"/>
        <end position="1119"/>
    </location>
</feature>
<dbReference type="SMART" id="SM00387">
    <property type="entry name" value="HATPase_c"/>
    <property type="match status" value="1"/>
</dbReference>
<dbReference type="Pfam" id="PF02518">
    <property type="entry name" value="HATPase_c"/>
    <property type="match status" value="1"/>
</dbReference>
<keyword evidence="11" id="KW-0902">Two-component regulatory system</keyword>
<keyword evidence="8 17" id="KW-0418">Kinase</keyword>
<evidence type="ECO:0000313" key="18">
    <source>
        <dbReference type="Proteomes" id="UP000301309"/>
    </source>
</evidence>
<keyword evidence="12" id="KW-0175">Coiled coil</keyword>
<evidence type="ECO:0000259" key="15">
    <source>
        <dbReference type="PROSITE" id="PS50109"/>
    </source>
</evidence>
<dbReference type="Gene3D" id="6.10.340.10">
    <property type="match status" value="1"/>
</dbReference>
<dbReference type="GO" id="GO:0005524">
    <property type="term" value="F:ATP binding"/>
    <property type="evidence" value="ECO:0007669"/>
    <property type="project" value="UniProtKB-KW"/>
</dbReference>
<evidence type="ECO:0000256" key="2">
    <source>
        <dbReference type="ARBA" id="ARBA00004370"/>
    </source>
</evidence>
<evidence type="ECO:0000256" key="7">
    <source>
        <dbReference type="ARBA" id="ARBA00022741"/>
    </source>
</evidence>
<sequence length="1150" mass="121431">MRKKRLRGTTRDAVGEPRQDEAAPRRHTTRVRRRLTTSVALVSVAVLGAGTPAVLLALDDTTDAQHLVDLAETNRGAVTLAHALADERDAMTRYVADGRTSASGRGVSEEMRARVDRRVREVRKEVPASVRRRLDALPELRQEALTGKGSATDVFTAYTRTVQALNGITDTLARRLPADADSGGTAALAPLGRAVEEASATRGLLLAALDAGGGQPTLVSAAQRTNLREQSALDDFEQLAPAAMREAYQRTVNGTEVRSAERYLARLTDQSRLAGNDFFLQKDRVEAALNARIDQMRGAQSSLASAEAAQLARVRDDEVTDLELRIGIVGAALLVALGAGVHSARSMTRPLAALRLGARRVAADPAAEEPVAFKGRDDEFADAVRAVNELHAKATRTYERVAELERERTRLVGERQRLADERDGLRAERDAVATRLEGLRARVHGSFVSLALRSLGLIERQLAIIESLEEREQDPDRLETLFQLDHLATGMRRYGENLLVIAGSEQKATHPGPVPLLDVLRASISEVERYDRVQIQALPPHAQVAGFAADSVSHLIAELLENATSFSPPDAAVQISGWLLETGEVMLSVQDEGIGMTPERFVELNNRLADPVPEYCQGPQPEDPLGLGLYVVTRLAARHGIRVQLREQQPGGVAAVVVLPTKILPSGPPGAGLPPAPPVGAGATFGATGPSSFLGFPGSEAEANSNALPGQARSVARDGGPQGLRDQVSQDREGVPGAGAGAAAEPSVTEPVAPVPPQAEPADPAPRAADTAAASSTAAEPGPGPEPVPGERVPGPETVLGEPGPGREPVPGELGLGREPAFGPRSALDPDPVLDPDRASVEAAAEPEPSAPWAVPGERWGRTGDTGRDYPMEPTPPRGHPAPESAGTLPALPKRVPKLAQADGRDGTRSGADDKAPASQAEEPEVPAVERTMELTLRRLRESQGDREDRGGLSDRTDSADREGREYRESREDREGRDGRADAGDRPDADARDGRADPDDHADREWYIGGHGIRPVGAAAWGPANGDPAWPGGPADVAPASYDGPEGGAPAWPGGSAAGGGPAEGGPASYDDPATYGAPKAASRRRPAAGRRRVVSGQAAVSRPPIRTPSAPTSTPARTTRWRARTRGFPSADRGTWRSGSPIHGSGPAR</sequence>
<dbReference type="PROSITE" id="PS50885">
    <property type="entry name" value="HAMP"/>
    <property type="match status" value="1"/>
</dbReference>
<protein>
    <recommendedName>
        <fullName evidence="3">histidine kinase</fullName>
        <ecNumber evidence="3">2.7.13.3</ecNumber>
    </recommendedName>
</protein>
<feature type="compositionally biased region" description="Basic and acidic residues" evidence="13">
    <location>
        <begin position="903"/>
        <end position="916"/>
    </location>
</feature>
<comment type="subcellular location">
    <subcellularLocation>
        <location evidence="2">Membrane</location>
    </subcellularLocation>
</comment>
<dbReference type="EC" id="2.7.13.3" evidence="3"/>
<feature type="compositionally biased region" description="Basic and acidic residues" evidence="13">
    <location>
        <begin position="859"/>
        <end position="871"/>
    </location>
</feature>
<name>A0A4D4L5X6_STRVO</name>
<keyword evidence="5" id="KW-0808">Transferase</keyword>
<dbReference type="PANTHER" id="PTHR44936:SF9">
    <property type="entry name" value="SENSOR PROTEIN CREC"/>
    <property type="match status" value="1"/>
</dbReference>
<evidence type="ECO:0000256" key="10">
    <source>
        <dbReference type="ARBA" id="ARBA00022989"/>
    </source>
</evidence>
<feature type="compositionally biased region" description="Low complexity" evidence="13">
    <location>
        <begin position="790"/>
        <end position="813"/>
    </location>
</feature>
<dbReference type="GO" id="GO:0000160">
    <property type="term" value="P:phosphorelay signal transduction system"/>
    <property type="evidence" value="ECO:0007669"/>
    <property type="project" value="UniProtKB-KW"/>
</dbReference>
<dbReference type="Proteomes" id="UP000301309">
    <property type="component" value="Unassembled WGS sequence"/>
</dbReference>
<feature type="region of interest" description="Disordered" evidence="13">
    <location>
        <begin position="1"/>
        <end position="32"/>
    </location>
</feature>
<keyword evidence="9" id="KW-0067">ATP-binding</keyword>
<keyword evidence="14" id="KW-0472">Membrane</keyword>
<dbReference type="GO" id="GO:0004673">
    <property type="term" value="F:protein histidine kinase activity"/>
    <property type="evidence" value="ECO:0007669"/>
    <property type="project" value="UniProtKB-EC"/>
</dbReference>
<keyword evidence="10 14" id="KW-1133">Transmembrane helix</keyword>
<dbReference type="Pfam" id="PF08376">
    <property type="entry name" value="NIT"/>
    <property type="match status" value="1"/>
</dbReference>
<dbReference type="InterPro" id="IPR003594">
    <property type="entry name" value="HATPase_dom"/>
</dbReference>
<evidence type="ECO:0000256" key="11">
    <source>
        <dbReference type="ARBA" id="ARBA00023012"/>
    </source>
</evidence>
<proteinExistence type="predicted"/>
<dbReference type="InterPro" id="IPR003660">
    <property type="entry name" value="HAMP_dom"/>
</dbReference>
<evidence type="ECO:0000256" key="13">
    <source>
        <dbReference type="SAM" id="MobiDB-lite"/>
    </source>
</evidence>
<feature type="compositionally biased region" description="Low complexity" evidence="13">
    <location>
        <begin position="841"/>
        <end position="856"/>
    </location>
</feature>
<dbReference type="Gene3D" id="3.30.565.10">
    <property type="entry name" value="Histidine kinase-like ATPase, C-terminal domain"/>
    <property type="match status" value="1"/>
</dbReference>
<evidence type="ECO:0000256" key="12">
    <source>
        <dbReference type="SAM" id="Coils"/>
    </source>
</evidence>
<comment type="caution">
    <text evidence="17">The sequence shown here is derived from an EMBL/GenBank/DDBJ whole genome shotgun (WGS) entry which is preliminary data.</text>
</comment>
<evidence type="ECO:0000256" key="6">
    <source>
        <dbReference type="ARBA" id="ARBA00022692"/>
    </source>
</evidence>
<feature type="domain" description="HAMP" evidence="16">
    <location>
        <begin position="345"/>
        <end position="399"/>
    </location>
</feature>
<feature type="coiled-coil region" evidence="12">
    <location>
        <begin position="387"/>
        <end position="421"/>
    </location>
</feature>
<evidence type="ECO:0000256" key="4">
    <source>
        <dbReference type="ARBA" id="ARBA00022553"/>
    </source>
</evidence>
<dbReference type="InterPro" id="IPR050980">
    <property type="entry name" value="2C_sensor_his_kinase"/>
</dbReference>
<evidence type="ECO:0000313" key="17">
    <source>
        <dbReference type="EMBL" id="GDY56552.1"/>
    </source>
</evidence>
<organism evidence="17 18">
    <name type="scientific">Streptomyces violaceusniger</name>
    <dbReference type="NCBI Taxonomy" id="68280"/>
    <lineage>
        <taxon>Bacteria</taxon>
        <taxon>Bacillati</taxon>
        <taxon>Actinomycetota</taxon>
        <taxon>Actinomycetes</taxon>
        <taxon>Kitasatosporales</taxon>
        <taxon>Streptomycetaceae</taxon>
        <taxon>Streptomyces</taxon>
        <taxon>Streptomyces violaceusniger group</taxon>
    </lineage>
</organism>
<dbReference type="GO" id="GO:0016020">
    <property type="term" value="C:membrane"/>
    <property type="evidence" value="ECO:0007669"/>
    <property type="project" value="UniProtKB-SubCell"/>
</dbReference>
<keyword evidence="6 14" id="KW-0812">Transmembrane</keyword>
<dbReference type="InterPro" id="IPR036890">
    <property type="entry name" value="HATPase_C_sf"/>
</dbReference>
<comment type="catalytic activity">
    <reaction evidence="1">
        <text>ATP + protein L-histidine = ADP + protein N-phospho-L-histidine.</text>
        <dbReference type="EC" id="2.7.13.3"/>
    </reaction>
</comment>
<feature type="compositionally biased region" description="Low complexity" evidence="13">
    <location>
        <begin position="760"/>
        <end position="781"/>
    </location>
</feature>
<keyword evidence="4" id="KW-0597">Phosphoprotein</keyword>
<evidence type="ECO:0000256" key="5">
    <source>
        <dbReference type="ARBA" id="ARBA00022679"/>
    </source>
</evidence>
<evidence type="ECO:0000256" key="9">
    <source>
        <dbReference type="ARBA" id="ARBA00022840"/>
    </source>
</evidence>
<dbReference type="SUPFAM" id="SSF55874">
    <property type="entry name" value="ATPase domain of HSP90 chaperone/DNA topoisomerase II/histidine kinase"/>
    <property type="match status" value="1"/>
</dbReference>
<dbReference type="EMBL" id="BJHW01000001">
    <property type="protein sequence ID" value="GDY56552.1"/>
    <property type="molecule type" value="Genomic_DNA"/>
</dbReference>
<keyword evidence="18" id="KW-1185">Reference proteome</keyword>
<keyword evidence="7" id="KW-0547">Nucleotide-binding</keyword>
<feature type="transmembrane region" description="Helical" evidence="14">
    <location>
        <begin position="35"/>
        <end position="58"/>
    </location>
</feature>
<dbReference type="InterPro" id="IPR005467">
    <property type="entry name" value="His_kinase_dom"/>
</dbReference>
<feature type="compositionally biased region" description="Basic residues" evidence="13">
    <location>
        <begin position="1082"/>
        <end position="1094"/>
    </location>
</feature>
<dbReference type="AlphaFoldDB" id="A0A4D4L5X6"/>
<gene>
    <name evidence="17" type="ORF">SVIO_071750</name>
</gene>
<dbReference type="PROSITE" id="PS50109">
    <property type="entry name" value="HIS_KIN"/>
    <property type="match status" value="1"/>
</dbReference>